<sequence>MQPVAVPPHPIAGVETKEFLTETRRPSPAIVEYRLPSPTTAHRHNLTKPVFADSISTVLHFRHQLADRSRSPVAPPTHSDHRASPDRQCDSATKCCTYPARPPRLSSATTASPRPRSPRSPESFRDSAVGGDVGKVMVEVGRGCEAEPVEIGRPTCFCGSSRRAGVGWRTGGSMVADGRTSGGRRASGGGRRIGD</sequence>
<keyword evidence="3" id="KW-1185">Reference proteome</keyword>
<dbReference type="AlphaFoldDB" id="A0A5A7Q7C5"/>
<dbReference type="EMBL" id="BKCP01006071">
    <property type="protein sequence ID" value="GER41165.1"/>
    <property type="molecule type" value="Genomic_DNA"/>
</dbReference>
<evidence type="ECO:0000256" key="1">
    <source>
        <dbReference type="SAM" id="MobiDB-lite"/>
    </source>
</evidence>
<protein>
    <submittedName>
        <fullName evidence="2">Uncharacterized protein</fullName>
    </submittedName>
</protein>
<name>A0A5A7Q7C5_STRAF</name>
<feature type="region of interest" description="Disordered" evidence="1">
    <location>
        <begin position="167"/>
        <end position="195"/>
    </location>
</feature>
<evidence type="ECO:0000313" key="2">
    <source>
        <dbReference type="EMBL" id="GER41165.1"/>
    </source>
</evidence>
<gene>
    <name evidence="2" type="ORF">STAS_17870</name>
</gene>
<organism evidence="2 3">
    <name type="scientific">Striga asiatica</name>
    <name type="common">Asiatic witchweed</name>
    <name type="synonym">Buchnera asiatica</name>
    <dbReference type="NCBI Taxonomy" id="4170"/>
    <lineage>
        <taxon>Eukaryota</taxon>
        <taxon>Viridiplantae</taxon>
        <taxon>Streptophyta</taxon>
        <taxon>Embryophyta</taxon>
        <taxon>Tracheophyta</taxon>
        <taxon>Spermatophyta</taxon>
        <taxon>Magnoliopsida</taxon>
        <taxon>eudicotyledons</taxon>
        <taxon>Gunneridae</taxon>
        <taxon>Pentapetalae</taxon>
        <taxon>asterids</taxon>
        <taxon>lamiids</taxon>
        <taxon>Lamiales</taxon>
        <taxon>Orobanchaceae</taxon>
        <taxon>Buchnereae</taxon>
        <taxon>Striga</taxon>
    </lineage>
</organism>
<proteinExistence type="predicted"/>
<evidence type="ECO:0000313" key="3">
    <source>
        <dbReference type="Proteomes" id="UP000325081"/>
    </source>
</evidence>
<reference evidence="3" key="1">
    <citation type="journal article" date="2019" name="Curr. Biol.">
        <title>Genome Sequence of Striga asiatica Provides Insight into the Evolution of Plant Parasitism.</title>
        <authorList>
            <person name="Yoshida S."/>
            <person name="Kim S."/>
            <person name="Wafula E.K."/>
            <person name="Tanskanen J."/>
            <person name="Kim Y.M."/>
            <person name="Honaas L."/>
            <person name="Yang Z."/>
            <person name="Spallek T."/>
            <person name="Conn C.E."/>
            <person name="Ichihashi Y."/>
            <person name="Cheong K."/>
            <person name="Cui S."/>
            <person name="Der J.P."/>
            <person name="Gundlach H."/>
            <person name="Jiao Y."/>
            <person name="Hori C."/>
            <person name="Ishida J.K."/>
            <person name="Kasahara H."/>
            <person name="Kiba T."/>
            <person name="Kim M.S."/>
            <person name="Koo N."/>
            <person name="Laohavisit A."/>
            <person name="Lee Y.H."/>
            <person name="Lumba S."/>
            <person name="McCourt P."/>
            <person name="Mortimer J.C."/>
            <person name="Mutuku J.M."/>
            <person name="Nomura T."/>
            <person name="Sasaki-Sekimoto Y."/>
            <person name="Seto Y."/>
            <person name="Wang Y."/>
            <person name="Wakatake T."/>
            <person name="Sakakibara H."/>
            <person name="Demura T."/>
            <person name="Yamaguchi S."/>
            <person name="Yoneyama K."/>
            <person name="Manabe R.I."/>
            <person name="Nelson D.C."/>
            <person name="Schulman A.H."/>
            <person name="Timko M.P."/>
            <person name="dePamphilis C.W."/>
            <person name="Choi D."/>
            <person name="Shirasu K."/>
        </authorList>
    </citation>
    <scope>NUCLEOTIDE SEQUENCE [LARGE SCALE GENOMIC DNA]</scope>
    <source>
        <strain evidence="3">cv. UVA1</strain>
    </source>
</reference>
<comment type="caution">
    <text evidence="2">The sequence shown here is derived from an EMBL/GenBank/DDBJ whole genome shotgun (WGS) entry which is preliminary data.</text>
</comment>
<feature type="region of interest" description="Disordered" evidence="1">
    <location>
        <begin position="66"/>
        <end position="130"/>
    </location>
</feature>
<accession>A0A5A7Q7C5</accession>
<feature type="compositionally biased region" description="Basic and acidic residues" evidence="1">
    <location>
        <begin position="78"/>
        <end position="89"/>
    </location>
</feature>
<dbReference type="Proteomes" id="UP000325081">
    <property type="component" value="Unassembled WGS sequence"/>
</dbReference>
<feature type="compositionally biased region" description="Gly residues" evidence="1">
    <location>
        <begin position="185"/>
        <end position="195"/>
    </location>
</feature>